<dbReference type="InterPro" id="IPR026270">
    <property type="entry name" value="SRP72"/>
</dbReference>
<gene>
    <name evidence="3" type="ORF">H257_17530</name>
</gene>
<dbReference type="GO" id="GO:0008312">
    <property type="term" value="F:7S RNA binding"/>
    <property type="evidence" value="ECO:0007669"/>
    <property type="project" value="TreeGrafter"/>
</dbReference>
<dbReference type="SUPFAM" id="SSF48452">
    <property type="entry name" value="TPR-like"/>
    <property type="match status" value="1"/>
</dbReference>
<dbReference type="PANTHER" id="PTHR14094">
    <property type="entry name" value="SIGNAL RECOGNITION PARTICLE 72"/>
    <property type="match status" value="1"/>
</dbReference>
<keyword evidence="1" id="KW-0963">Cytoplasm</keyword>
<name>W4FG95_APHAT</name>
<reference evidence="3" key="1">
    <citation type="submission" date="2013-12" db="EMBL/GenBank/DDBJ databases">
        <title>The Genome Sequence of Aphanomyces astaci APO3.</title>
        <authorList>
            <consortium name="The Broad Institute Genomics Platform"/>
            <person name="Russ C."/>
            <person name="Tyler B."/>
            <person name="van West P."/>
            <person name="Dieguez-Uribeondo J."/>
            <person name="Young S.K."/>
            <person name="Zeng Q."/>
            <person name="Gargeya S."/>
            <person name="Fitzgerald M."/>
            <person name="Abouelleil A."/>
            <person name="Alvarado L."/>
            <person name="Chapman S.B."/>
            <person name="Gainer-Dewar J."/>
            <person name="Goldberg J."/>
            <person name="Griggs A."/>
            <person name="Gujja S."/>
            <person name="Hansen M."/>
            <person name="Howarth C."/>
            <person name="Imamovic A."/>
            <person name="Ireland A."/>
            <person name="Larimer J."/>
            <person name="McCowan C."/>
            <person name="Murphy C."/>
            <person name="Pearson M."/>
            <person name="Poon T.W."/>
            <person name="Priest M."/>
            <person name="Roberts A."/>
            <person name="Saif S."/>
            <person name="Shea T."/>
            <person name="Sykes S."/>
            <person name="Wortman J."/>
            <person name="Nusbaum C."/>
            <person name="Birren B."/>
        </authorList>
    </citation>
    <scope>NUCLEOTIDE SEQUENCE [LARGE SCALE GENOMIC DNA]</scope>
    <source>
        <strain evidence="3">APO3</strain>
    </source>
</reference>
<dbReference type="STRING" id="112090.W4FG95"/>
<accession>W4FG95</accession>
<dbReference type="InterPro" id="IPR031545">
    <property type="entry name" value="SRP72_TPR-like"/>
</dbReference>
<dbReference type="Gene3D" id="1.25.40.10">
    <property type="entry name" value="Tetratricopeptide repeat domain"/>
    <property type="match status" value="2"/>
</dbReference>
<dbReference type="VEuPathDB" id="FungiDB:H257_17530"/>
<comment type="similarity">
    <text evidence="1">Belongs to the SRP72 family.</text>
</comment>
<feature type="compositionally biased region" description="Basic residues" evidence="2">
    <location>
        <begin position="573"/>
        <end position="586"/>
    </location>
</feature>
<dbReference type="AlphaFoldDB" id="W4FG95"/>
<dbReference type="Pfam" id="PF17004">
    <property type="entry name" value="SRP_TPR_like"/>
    <property type="match status" value="1"/>
</dbReference>
<keyword evidence="1" id="KW-0687">Ribonucleoprotein</keyword>
<dbReference type="RefSeq" id="XP_009844642.1">
    <property type="nucleotide sequence ID" value="XM_009846340.1"/>
</dbReference>
<sequence length="640" mass="68775">MATEVQELYVELQGHLQRENFQKAIDTSNKIRAKAPTDVDAARVKAQCLLRTGKFDKALEIAVKVDGMELEQAYCHYKLKQVEKALEVLSRIPEPKSKSALHLEAQSHYRLNNFNDSIRIYESLLSNAHASDDTVELKTNLIAAYVAAGRGAELQTRALETEGSYEIAFNKSLVALQAGDVPGSAEHLGHADQLCRDSLAAEGYTAAEIDQEAAVIRVQEAYVAQLTGREEHALDIYRHVSKSNVDAGLVAVAHNNIATIQQRSSKDTFDSLKRLRSVSKETLRDKCSSSQHETILANLALVLALMHKPDEASAAVDALAQQFPHSAFLPPLQLHLSASDDEGVISGLADSLKGTTTASGLLTLAHLHCRLGRPAKAGDALRQIPAIQHTPGTVATLVALYDAALDAKTAAAVVDEAVRQSAKSAEVLLEGVGLAKLSQGAYAAAAAAFCRLLDGGGHDVEAHTRVRVLAYAVVALSYVDPTAAAARAATLPSVQSSDVSVDELVRRAPKPRGATVVVVPALAKEKKKKGENRERVLRKRAKRKAQFIASLKAKADYNPLIGLVNPDPERWIPRKQRSRRGRKNRKFVGAQGAGMGTAKDAAKLDAAARAAAKKAAPAVDKGVLVTDGPSSMNRKARKRR</sequence>
<dbReference type="GO" id="GO:0043022">
    <property type="term" value="F:ribosome binding"/>
    <property type="evidence" value="ECO:0007669"/>
    <property type="project" value="TreeGrafter"/>
</dbReference>
<evidence type="ECO:0000256" key="1">
    <source>
        <dbReference type="PIRNR" id="PIRNR038922"/>
    </source>
</evidence>
<comment type="function">
    <text evidence="1">Component of the signal recognition particle (SRP) complex, a ribonucleoprotein complex that mediates the cotranslational targeting of secretory and membrane proteins to the endoplasmic reticulum (ER).</text>
</comment>
<dbReference type="OrthoDB" id="5421607at2759"/>
<protein>
    <recommendedName>
        <fullName evidence="1">Signal recognition particle subunit SRP72</fullName>
    </recommendedName>
</protein>
<evidence type="ECO:0000313" key="3">
    <source>
        <dbReference type="EMBL" id="ETV65889.1"/>
    </source>
</evidence>
<dbReference type="PANTHER" id="PTHR14094:SF9">
    <property type="entry name" value="SIGNAL RECOGNITION PARTICLE SUBUNIT SRP72"/>
    <property type="match status" value="1"/>
</dbReference>
<organism evidence="3">
    <name type="scientific">Aphanomyces astaci</name>
    <name type="common">Crayfish plague agent</name>
    <dbReference type="NCBI Taxonomy" id="112090"/>
    <lineage>
        <taxon>Eukaryota</taxon>
        <taxon>Sar</taxon>
        <taxon>Stramenopiles</taxon>
        <taxon>Oomycota</taxon>
        <taxon>Saprolegniomycetes</taxon>
        <taxon>Saprolegniales</taxon>
        <taxon>Verrucalvaceae</taxon>
        <taxon>Aphanomyces</taxon>
    </lineage>
</organism>
<dbReference type="InterPro" id="IPR011990">
    <property type="entry name" value="TPR-like_helical_dom_sf"/>
</dbReference>
<dbReference type="GO" id="GO:0006614">
    <property type="term" value="P:SRP-dependent cotranslational protein targeting to membrane"/>
    <property type="evidence" value="ECO:0007669"/>
    <property type="project" value="UniProtKB-UniRule"/>
</dbReference>
<dbReference type="GO" id="GO:0005786">
    <property type="term" value="C:signal recognition particle, endoplasmic reticulum targeting"/>
    <property type="evidence" value="ECO:0007669"/>
    <property type="project" value="UniProtKB-UniRule"/>
</dbReference>
<dbReference type="PIRSF" id="PIRSF038922">
    <property type="entry name" value="SRP72"/>
    <property type="match status" value="1"/>
</dbReference>
<feature type="region of interest" description="Disordered" evidence="2">
    <location>
        <begin position="613"/>
        <end position="640"/>
    </location>
</feature>
<feature type="region of interest" description="Disordered" evidence="2">
    <location>
        <begin position="573"/>
        <end position="598"/>
    </location>
</feature>
<proteinExistence type="inferred from homology"/>
<dbReference type="GeneID" id="20819526"/>
<evidence type="ECO:0000256" key="2">
    <source>
        <dbReference type="SAM" id="MobiDB-lite"/>
    </source>
</evidence>
<dbReference type="EMBL" id="KI913222">
    <property type="protein sequence ID" value="ETV65889.1"/>
    <property type="molecule type" value="Genomic_DNA"/>
</dbReference>
<keyword evidence="1" id="KW-0733">Signal recognition particle</keyword>
<comment type="subcellular location">
    <subcellularLocation>
        <location evidence="1">Cytoplasm</location>
    </subcellularLocation>
</comment>